<evidence type="ECO:0000313" key="3">
    <source>
        <dbReference type="Proteomes" id="UP000016930"/>
    </source>
</evidence>
<organism evidence="2 3">
    <name type="scientific">Ceriporiopsis subvermispora (strain B)</name>
    <name type="common">White-rot fungus</name>
    <name type="synonym">Gelatoporia subvermispora</name>
    <dbReference type="NCBI Taxonomy" id="914234"/>
    <lineage>
        <taxon>Eukaryota</taxon>
        <taxon>Fungi</taxon>
        <taxon>Dikarya</taxon>
        <taxon>Basidiomycota</taxon>
        <taxon>Agaricomycotina</taxon>
        <taxon>Agaricomycetes</taxon>
        <taxon>Polyporales</taxon>
        <taxon>Gelatoporiaceae</taxon>
        <taxon>Gelatoporia</taxon>
    </lineage>
</organism>
<dbReference type="OrthoDB" id="2803164at2759"/>
<gene>
    <name evidence="2" type="ORF">CERSUDRAFT_97023</name>
</gene>
<protein>
    <submittedName>
        <fullName evidence="2">Uncharacterized protein</fullName>
    </submittedName>
</protein>
<sequence length="405" mass="45930">MASIPQHPIVITVQCSAPAPKRSAPSLTKGQRIEIAQRSRDAAARLEGDLTRWYDNSVAYLEELSRCYGKKSDHYLRLMFMGATKTRTARKPNAFNAWGHKLAQEAAAEGHGGADLIDLEKENLPDYHDLTAEEKMELINTFTDDRKSYKFKTRTNQRDRTHNIQNVVKKVDALLFNLKRRVGVEYVLCIVRNTDEYPMNPHWCFSNEAINEYLKGTVRKGWDTQKISALMEAFAVASCDMVSMFNTSQARANWYKGQIRDKINALLAEASDHPGAIMNYITFERDIVLRYSIDLKGWPLEKFVNPSELSTSIPPLLSLKEALDNGTCHFVKLNAVQLAEREEKYRAALESGTEQPRKKRKDAGKSRGRRSGQQDDGTHEPDGGQPSKRRKTQHKSAEIVPDDDS</sequence>
<evidence type="ECO:0000256" key="1">
    <source>
        <dbReference type="SAM" id="MobiDB-lite"/>
    </source>
</evidence>
<feature type="compositionally biased region" description="Basic residues" evidence="1">
    <location>
        <begin position="357"/>
        <end position="370"/>
    </location>
</feature>
<dbReference type="EMBL" id="KB445801">
    <property type="protein sequence ID" value="EMD35107.1"/>
    <property type="molecule type" value="Genomic_DNA"/>
</dbReference>
<feature type="region of interest" description="Disordered" evidence="1">
    <location>
        <begin position="347"/>
        <end position="405"/>
    </location>
</feature>
<dbReference type="Proteomes" id="UP000016930">
    <property type="component" value="Unassembled WGS sequence"/>
</dbReference>
<name>M2R9I6_CERS8</name>
<dbReference type="STRING" id="914234.M2R9I6"/>
<dbReference type="AlphaFoldDB" id="M2R9I6"/>
<keyword evidence="3" id="KW-1185">Reference proteome</keyword>
<reference evidence="2 3" key="1">
    <citation type="journal article" date="2012" name="Proc. Natl. Acad. Sci. U.S.A.">
        <title>Comparative genomics of Ceriporiopsis subvermispora and Phanerochaete chrysosporium provide insight into selective ligninolysis.</title>
        <authorList>
            <person name="Fernandez-Fueyo E."/>
            <person name="Ruiz-Duenas F.J."/>
            <person name="Ferreira P."/>
            <person name="Floudas D."/>
            <person name="Hibbett D.S."/>
            <person name="Canessa P."/>
            <person name="Larrondo L.F."/>
            <person name="James T.Y."/>
            <person name="Seelenfreund D."/>
            <person name="Lobos S."/>
            <person name="Polanco R."/>
            <person name="Tello M."/>
            <person name="Honda Y."/>
            <person name="Watanabe T."/>
            <person name="Watanabe T."/>
            <person name="Ryu J.S."/>
            <person name="Kubicek C.P."/>
            <person name="Schmoll M."/>
            <person name="Gaskell J."/>
            <person name="Hammel K.E."/>
            <person name="St John F.J."/>
            <person name="Vanden Wymelenberg A."/>
            <person name="Sabat G."/>
            <person name="Splinter BonDurant S."/>
            <person name="Syed K."/>
            <person name="Yadav J.S."/>
            <person name="Doddapaneni H."/>
            <person name="Subramanian V."/>
            <person name="Lavin J.L."/>
            <person name="Oguiza J.A."/>
            <person name="Perez G."/>
            <person name="Pisabarro A.G."/>
            <person name="Ramirez L."/>
            <person name="Santoyo F."/>
            <person name="Master E."/>
            <person name="Coutinho P.M."/>
            <person name="Henrissat B."/>
            <person name="Lombard V."/>
            <person name="Magnuson J.K."/>
            <person name="Kuees U."/>
            <person name="Hori C."/>
            <person name="Igarashi K."/>
            <person name="Samejima M."/>
            <person name="Held B.W."/>
            <person name="Barry K.W."/>
            <person name="LaButti K.M."/>
            <person name="Lapidus A."/>
            <person name="Lindquist E.A."/>
            <person name="Lucas S.M."/>
            <person name="Riley R."/>
            <person name="Salamov A.A."/>
            <person name="Hoffmeister D."/>
            <person name="Schwenk D."/>
            <person name="Hadar Y."/>
            <person name="Yarden O."/>
            <person name="de Vries R.P."/>
            <person name="Wiebenga A."/>
            <person name="Stenlid J."/>
            <person name="Eastwood D."/>
            <person name="Grigoriev I.V."/>
            <person name="Berka R.M."/>
            <person name="Blanchette R.A."/>
            <person name="Kersten P."/>
            <person name="Martinez A.T."/>
            <person name="Vicuna R."/>
            <person name="Cullen D."/>
        </authorList>
    </citation>
    <scope>NUCLEOTIDE SEQUENCE [LARGE SCALE GENOMIC DNA]</scope>
    <source>
        <strain evidence="2 3">B</strain>
    </source>
</reference>
<accession>M2R9I6</accession>
<evidence type="ECO:0000313" key="2">
    <source>
        <dbReference type="EMBL" id="EMD35107.1"/>
    </source>
</evidence>
<feature type="compositionally biased region" description="Basic and acidic residues" evidence="1">
    <location>
        <begin position="372"/>
        <end position="382"/>
    </location>
</feature>
<dbReference type="HOGENOM" id="CLU_033169_0_0_1"/>
<proteinExistence type="predicted"/>